<dbReference type="SUPFAM" id="SSF52058">
    <property type="entry name" value="L domain-like"/>
    <property type="match status" value="2"/>
</dbReference>
<proteinExistence type="predicted"/>
<dbReference type="GO" id="GO:0031505">
    <property type="term" value="P:fungal-type cell wall organization"/>
    <property type="evidence" value="ECO:0007669"/>
    <property type="project" value="TreeGrafter"/>
</dbReference>
<keyword evidence="2" id="KW-0134">Cell wall</keyword>
<accession>A0A1R0GP10</accession>
<dbReference type="Proteomes" id="UP000187455">
    <property type="component" value="Unassembled WGS sequence"/>
</dbReference>
<protein>
    <submittedName>
        <fullName evidence="6">Cell wall protein ecm33</fullName>
    </submittedName>
</protein>
<dbReference type="PANTHER" id="PTHR31018">
    <property type="entry name" value="SPORULATION-SPECIFIC PROTEIN-RELATED"/>
    <property type="match status" value="1"/>
</dbReference>
<dbReference type="GO" id="GO:0005886">
    <property type="term" value="C:plasma membrane"/>
    <property type="evidence" value="ECO:0007669"/>
    <property type="project" value="TreeGrafter"/>
</dbReference>
<dbReference type="EMBL" id="LSSL01005887">
    <property type="protein sequence ID" value="OLY78633.1"/>
    <property type="molecule type" value="Genomic_DNA"/>
</dbReference>
<comment type="subcellular location">
    <subcellularLocation>
        <location evidence="1">Secreted</location>
        <location evidence="1">Cell wall</location>
    </subcellularLocation>
</comment>
<evidence type="ECO:0000313" key="7">
    <source>
        <dbReference type="Proteomes" id="UP000187455"/>
    </source>
</evidence>
<dbReference type="GO" id="GO:0009277">
    <property type="term" value="C:fungal-type cell wall"/>
    <property type="evidence" value="ECO:0007669"/>
    <property type="project" value="TreeGrafter"/>
</dbReference>
<feature type="non-terminal residue" evidence="6">
    <location>
        <position position="318"/>
    </location>
</feature>
<evidence type="ECO:0000256" key="3">
    <source>
        <dbReference type="ARBA" id="ARBA00022525"/>
    </source>
</evidence>
<dbReference type="STRING" id="133383.A0A1R0GP10"/>
<gene>
    <name evidence="6" type="ORF">AYI68_g7313</name>
</gene>
<dbReference type="GO" id="GO:0009986">
    <property type="term" value="C:cell surface"/>
    <property type="evidence" value="ECO:0007669"/>
    <property type="project" value="TreeGrafter"/>
</dbReference>
<keyword evidence="7" id="KW-1185">Reference proteome</keyword>
<evidence type="ECO:0000256" key="5">
    <source>
        <dbReference type="ARBA" id="ARBA00023180"/>
    </source>
</evidence>
<name>A0A1R0GP10_9FUNG</name>
<dbReference type="Gene3D" id="3.80.20.20">
    <property type="entry name" value="Receptor L-domain"/>
    <property type="match status" value="1"/>
</dbReference>
<organism evidence="6 7">
    <name type="scientific">Smittium mucronatum</name>
    <dbReference type="NCBI Taxonomy" id="133383"/>
    <lineage>
        <taxon>Eukaryota</taxon>
        <taxon>Fungi</taxon>
        <taxon>Fungi incertae sedis</taxon>
        <taxon>Zoopagomycota</taxon>
        <taxon>Kickxellomycotina</taxon>
        <taxon>Harpellomycetes</taxon>
        <taxon>Harpellales</taxon>
        <taxon>Legeriomycetaceae</taxon>
        <taxon>Smittium</taxon>
    </lineage>
</organism>
<evidence type="ECO:0000256" key="1">
    <source>
        <dbReference type="ARBA" id="ARBA00004191"/>
    </source>
</evidence>
<dbReference type="InterPro" id="IPR036941">
    <property type="entry name" value="Rcpt_L-dom_sf"/>
</dbReference>
<keyword evidence="5" id="KW-0325">Glycoprotein</keyword>
<keyword evidence="3" id="KW-0964">Secreted</keyword>
<reference evidence="6 7" key="1">
    <citation type="journal article" date="2016" name="Mol. Biol. Evol.">
        <title>Genome-Wide Survey of Gut Fungi (Harpellales) Reveals the First Horizontally Transferred Ubiquitin Gene from a Mosquito Host.</title>
        <authorList>
            <person name="Wang Y."/>
            <person name="White M.M."/>
            <person name="Kvist S."/>
            <person name="Moncalvo J.M."/>
        </authorList>
    </citation>
    <scope>NUCLEOTIDE SEQUENCE [LARGE SCALE GENOMIC DNA]</scope>
    <source>
        <strain evidence="6 7">ALG-7-W6</strain>
    </source>
</reference>
<evidence type="ECO:0000256" key="2">
    <source>
        <dbReference type="ARBA" id="ARBA00022512"/>
    </source>
</evidence>
<dbReference type="PANTHER" id="PTHR31018:SF3">
    <property type="entry name" value="RECEPTOR PROTEIN-TYROSINE KINASE"/>
    <property type="match status" value="1"/>
</dbReference>
<keyword evidence="4" id="KW-0732">Signal</keyword>
<dbReference type="AlphaFoldDB" id="A0A1R0GP10"/>
<sequence>MGSTLTTIDLSNIEEVQGNVSAFYNDNLTSLKMDGLKSLSGDFNIFNNSALVEFSAKSLSTVNDFIMTTNMNLTEFDLSSLSQASGFYILGSMIPSIKVDNLLKLQYLHISLNPYLEHISSQKLISISGSLILGGNLRHPDVQLPNLVQVQDSITMNYISDFNASNLASTGGDLNIFSNEFKEFSLESFKSVGGSLTFLINDDLNSIKMPELTDIGKGMIMIDNKQPLKIQEDTFPKLNTVGNGIVISGDLETFMLPGISRIFGNVIISTSKYFDCADSIIKNSRYTSGFYLCRNSLNSSSITDDDISSISTMTSSES</sequence>
<evidence type="ECO:0000256" key="4">
    <source>
        <dbReference type="ARBA" id="ARBA00022729"/>
    </source>
</evidence>
<comment type="caution">
    <text evidence="6">The sequence shown here is derived from an EMBL/GenBank/DDBJ whole genome shotgun (WGS) entry which is preliminary data.</text>
</comment>
<dbReference type="InterPro" id="IPR051648">
    <property type="entry name" value="CWI-Assembly_Regulator"/>
</dbReference>
<dbReference type="OrthoDB" id="536881at2759"/>
<evidence type="ECO:0000313" key="6">
    <source>
        <dbReference type="EMBL" id="OLY78633.1"/>
    </source>
</evidence>